<dbReference type="EMBL" id="VLKW01000002">
    <property type="protein sequence ID" value="TWI50380.1"/>
    <property type="molecule type" value="Genomic_DNA"/>
</dbReference>
<dbReference type="AlphaFoldDB" id="A0A562Q1Q2"/>
<reference evidence="5 6" key="1">
    <citation type="journal article" date="2015" name="Stand. Genomic Sci.">
        <title>Genomic Encyclopedia of Bacterial and Archaeal Type Strains, Phase III: the genomes of soil and plant-associated and newly described type strains.</title>
        <authorList>
            <person name="Whitman W.B."/>
            <person name="Woyke T."/>
            <person name="Klenk H.P."/>
            <person name="Zhou Y."/>
            <person name="Lilburn T.G."/>
            <person name="Beck B.J."/>
            <person name="De Vos P."/>
            <person name="Vandamme P."/>
            <person name="Eisen J.A."/>
            <person name="Garrity G."/>
            <person name="Hugenholtz P."/>
            <person name="Kyrpides N.C."/>
        </authorList>
    </citation>
    <scope>NUCLEOTIDE SEQUENCE [LARGE SCALE GENOMIC DNA]</scope>
    <source>
        <strain evidence="5 6">CGMCC 1.10685</strain>
    </source>
</reference>
<dbReference type="Proteomes" id="UP000315112">
    <property type="component" value="Unassembled WGS sequence"/>
</dbReference>
<dbReference type="InterPro" id="IPR027417">
    <property type="entry name" value="P-loop_NTPase"/>
</dbReference>
<protein>
    <submittedName>
        <fullName evidence="4">AAA family ATPase</fullName>
    </submittedName>
    <submittedName>
        <fullName evidence="5">Putative ABC-type ATPase</fullName>
    </submittedName>
</protein>
<evidence type="ECO:0000313" key="5">
    <source>
        <dbReference type="EMBL" id="TWI50380.1"/>
    </source>
</evidence>
<organism evidence="5 6">
    <name type="scientific">Pseudoduganella flava</name>
    <dbReference type="NCBI Taxonomy" id="871742"/>
    <lineage>
        <taxon>Bacteria</taxon>
        <taxon>Pseudomonadati</taxon>
        <taxon>Pseudomonadota</taxon>
        <taxon>Betaproteobacteria</taxon>
        <taxon>Burkholderiales</taxon>
        <taxon>Oxalobacteraceae</taxon>
        <taxon>Telluria group</taxon>
        <taxon>Pseudoduganella</taxon>
    </lineage>
</organism>
<dbReference type="SUPFAM" id="SSF52540">
    <property type="entry name" value="P-loop containing nucleoside triphosphate hydrolases"/>
    <property type="match status" value="1"/>
</dbReference>
<evidence type="ECO:0000259" key="3">
    <source>
        <dbReference type="Pfam" id="PF06414"/>
    </source>
</evidence>
<dbReference type="Gene3D" id="3.40.50.300">
    <property type="entry name" value="P-loop containing nucleotide triphosphate hydrolases"/>
    <property type="match status" value="1"/>
</dbReference>
<evidence type="ECO:0000256" key="2">
    <source>
        <dbReference type="ARBA" id="ARBA00022840"/>
    </source>
</evidence>
<gene>
    <name evidence="4" type="ORF">GO485_02945</name>
    <name evidence="5" type="ORF">IP92_01609</name>
</gene>
<dbReference type="Pfam" id="PF06414">
    <property type="entry name" value="Zeta_toxin"/>
    <property type="match status" value="1"/>
</dbReference>
<evidence type="ECO:0000256" key="1">
    <source>
        <dbReference type="ARBA" id="ARBA00022741"/>
    </source>
</evidence>
<dbReference type="GO" id="GO:0005524">
    <property type="term" value="F:ATP binding"/>
    <property type="evidence" value="ECO:0007669"/>
    <property type="project" value="UniProtKB-KW"/>
</dbReference>
<dbReference type="OrthoDB" id="9791543at2"/>
<evidence type="ECO:0000313" key="6">
    <source>
        <dbReference type="Proteomes" id="UP000315112"/>
    </source>
</evidence>
<dbReference type="PANTHER" id="PTHR39206">
    <property type="entry name" value="SLL8004 PROTEIN"/>
    <property type="match status" value="1"/>
</dbReference>
<evidence type="ECO:0000313" key="4">
    <source>
        <dbReference type="EMBL" id="QGZ38107.1"/>
    </source>
</evidence>
<accession>A0A562Q1Q2</accession>
<dbReference type="PANTHER" id="PTHR39206:SF1">
    <property type="entry name" value="SLL8004 PROTEIN"/>
    <property type="match status" value="1"/>
</dbReference>
<dbReference type="InterPro" id="IPR010488">
    <property type="entry name" value="Zeta_toxin_domain"/>
</dbReference>
<evidence type="ECO:0000313" key="7">
    <source>
        <dbReference type="Proteomes" id="UP000437862"/>
    </source>
</evidence>
<dbReference type="RefSeq" id="WP_145873984.1">
    <property type="nucleotide sequence ID" value="NZ_CP046904.1"/>
</dbReference>
<proteinExistence type="predicted"/>
<reference evidence="5" key="2">
    <citation type="submission" date="2019-07" db="EMBL/GenBank/DDBJ databases">
        <authorList>
            <person name="Whitman W."/>
            <person name="Huntemann M."/>
            <person name="Clum A."/>
            <person name="Pillay M."/>
            <person name="Palaniappan K."/>
            <person name="Varghese N."/>
            <person name="Mikhailova N."/>
            <person name="Stamatis D."/>
            <person name="Reddy T."/>
            <person name="Daum C."/>
            <person name="Shapiro N."/>
            <person name="Ivanova N."/>
            <person name="Kyrpides N."/>
            <person name="Woyke T."/>
        </authorList>
    </citation>
    <scope>NUCLEOTIDE SEQUENCE</scope>
    <source>
        <strain evidence="5">CGMCC 1.10685</strain>
    </source>
</reference>
<dbReference type="EMBL" id="CP046904">
    <property type="protein sequence ID" value="QGZ38107.1"/>
    <property type="molecule type" value="Genomic_DNA"/>
</dbReference>
<sequence>MITPSRGASNVARQALPQADKAVRAVLKNAAEKPFAIVLAGHNGSGKSTFWYEHVAEDLQIPLINADRLMLSILPEAGADGKLRPWAQQLRDKDTSWMAVAQQGVQGFIAQAISQKVPFAFETVFSYWKKLPNGRHASKIDIIRDLQKAGYFVLLIFVGLTSAELSIGRVMTRVFKGGHDVDEEKLRERYPRTQQAINKAILVSDAAILLDNSRTENLAFTPVHIRRKRTVDFDIRAVPAALRIPKEITTWLDVVAPRN</sequence>
<dbReference type="Proteomes" id="UP000437862">
    <property type="component" value="Chromosome"/>
</dbReference>
<feature type="domain" description="Zeta toxin" evidence="3">
    <location>
        <begin position="30"/>
        <end position="199"/>
    </location>
</feature>
<keyword evidence="2" id="KW-0067">ATP-binding</keyword>
<keyword evidence="1" id="KW-0547">Nucleotide-binding</keyword>
<reference evidence="4 7" key="3">
    <citation type="submission" date="2019-12" db="EMBL/GenBank/DDBJ databases">
        <title>Draft Genome Sequences of Six Type Strains of the Genus Massilia.</title>
        <authorList>
            <person name="Miess H."/>
            <person name="Frediansyah A."/>
            <person name="Goeker M."/>
            <person name="Gross H."/>
        </authorList>
    </citation>
    <scope>NUCLEOTIDE SEQUENCE [LARGE SCALE GENOMIC DNA]</scope>
    <source>
        <strain evidence="4 7">DSM 26639</strain>
    </source>
</reference>
<dbReference type="GO" id="GO:0016301">
    <property type="term" value="F:kinase activity"/>
    <property type="evidence" value="ECO:0007669"/>
    <property type="project" value="InterPro"/>
</dbReference>
<keyword evidence="7" id="KW-1185">Reference proteome</keyword>
<name>A0A562Q1Q2_9BURK</name>